<dbReference type="Proteomes" id="UP000035083">
    <property type="component" value="Unassembled WGS sequence"/>
</dbReference>
<protein>
    <submittedName>
        <fullName evidence="1">Uncharacterized protein</fullName>
    </submittedName>
</protein>
<organism evidence="1 2">
    <name type="scientific">Gordonia sihwensis NBRC 108236</name>
    <dbReference type="NCBI Taxonomy" id="1223544"/>
    <lineage>
        <taxon>Bacteria</taxon>
        <taxon>Bacillati</taxon>
        <taxon>Actinomycetota</taxon>
        <taxon>Actinomycetes</taxon>
        <taxon>Mycobacteriales</taxon>
        <taxon>Gordoniaceae</taxon>
        <taxon>Gordonia</taxon>
    </lineage>
</organism>
<dbReference type="AlphaFoldDB" id="L7LQG6"/>
<keyword evidence="2" id="KW-1185">Reference proteome</keyword>
<name>L7LQG6_9ACTN</name>
<dbReference type="eggNOG" id="COG3505">
    <property type="taxonomic scope" value="Bacteria"/>
</dbReference>
<gene>
    <name evidence="1" type="ORF">GSI01S_33_00190</name>
</gene>
<reference evidence="1 2" key="1">
    <citation type="submission" date="2012-12" db="EMBL/GenBank/DDBJ databases">
        <title>Whole genome shotgun sequence of Gordonia sihwensis NBRC 108236.</title>
        <authorList>
            <person name="Yoshida I."/>
            <person name="Hosoyama A."/>
            <person name="Tsuchikane K."/>
            <person name="Ando Y."/>
            <person name="Baba S."/>
            <person name="Ohji S."/>
            <person name="Hamada M."/>
            <person name="Tamura T."/>
            <person name="Yamazoe A."/>
            <person name="Yamazaki S."/>
            <person name="Fujita N."/>
        </authorList>
    </citation>
    <scope>NUCLEOTIDE SEQUENCE [LARGE SCALE GENOMIC DNA]</scope>
    <source>
        <strain evidence="1 2">NBRC 108236</strain>
    </source>
</reference>
<sequence>MDDDLAKKARSLGIDSSVAPAPLTTVEGVPIGKELVGKGRLLGSWEDMHLDIWGPRQGKSTSRIIRQSLNEYAPKGQ</sequence>
<proteinExistence type="predicted"/>
<dbReference type="EMBL" id="BANU01000033">
    <property type="protein sequence ID" value="GAC62333.1"/>
    <property type="molecule type" value="Genomic_DNA"/>
</dbReference>
<accession>L7LQG6</accession>
<dbReference type="RefSeq" id="WP_006897739.1">
    <property type="nucleotide sequence ID" value="NZ_BANU01000033.1"/>
</dbReference>
<evidence type="ECO:0000313" key="2">
    <source>
        <dbReference type="Proteomes" id="UP000035083"/>
    </source>
</evidence>
<comment type="caution">
    <text evidence="1">The sequence shown here is derived from an EMBL/GenBank/DDBJ whole genome shotgun (WGS) entry which is preliminary data.</text>
</comment>
<evidence type="ECO:0000313" key="1">
    <source>
        <dbReference type="EMBL" id="GAC62333.1"/>
    </source>
</evidence>